<gene>
    <name evidence="9 12" type="primary">recF</name>
    <name evidence="12" type="ORF">IC614_09780</name>
</gene>
<dbReference type="SUPFAM" id="SSF52540">
    <property type="entry name" value="P-loop containing nucleoside triphosphate hydrolases"/>
    <property type="match status" value="1"/>
</dbReference>
<dbReference type="GO" id="GO:0006260">
    <property type="term" value="P:DNA replication"/>
    <property type="evidence" value="ECO:0007669"/>
    <property type="project" value="UniProtKB-UniRule"/>
</dbReference>
<evidence type="ECO:0000256" key="7">
    <source>
        <dbReference type="ARBA" id="ARBA00022840"/>
    </source>
</evidence>
<accession>A0A7T2GIR3</accession>
<comment type="subcellular location">
    <subcellularLocation>
        <location evidence="1 9">Cytoplasm</location>
    </subcellularLocation>
</comment>
<evidence type="ECO:0000256" key="9">
    <source>
        <dbReference type="HAMAP-Rule" id="MF_00365"/>
    </source>
</evidence>
<feature type="domain" description="RecF/RecN/SMC N-terminal" evidence="11">
    <location>
        <begin position="3"/>
        <end position="375"/>
    </location>
</feature>
<evidence type="ECO:0000256" key="8">
    <source>
        <dbReference type="ARBA" id="ARBA00023125"/>
    </source>
</evidence>
<dbReference type="InterPro" id="IPR003395">
    <property type="entry name" value="RecF/RecN/SMC_N"/>
</dbReference>
<evidence type="ECO:0000313" key="13">
    <source>
        <dbReference type="Proteomes" id="UP000594873"/>
    </source>
</evidence>
<dbReference type="GO" id="GO:0006302">
    <property type="term" value="P:double-strand break repair"/>
    <property type="evidence" value="ECO:0007669"/>
    <property type="project" value="TreeGrafter"/>
</dbReference>
<keyword evidence="6 9" id="KW-0547">Nucleotide-binding</keyword>
<evidence type="ECO:0000256" key="10">
    <source>
        <dbReference type="SAM" id="MobiDB-lite"/>
    </source>
</evidence>
<dbReference type="GO" id="GO:0000731">
    <property type="term" value="P:DNA synthesis involved in DNA repair"/>
    <property type="evidence" value="ECO:0007669"/>
    <property type="project" value="TreeGrafter"/>
</dbReference>
<feature type="binding site" evidence="9">
    <location>
        <begin position="30"/>
        <end position="37"/>
    </location>
    <ligand>
        <name>ATP</name>
        <dbReference type="ChEBI" id="CHEBI:30616"/>
    </ligand>
</feature>
<evidence type="ECO:0000256" key="1">
    <source>
        <dbReference type="ARBA" id="ARBA00004496"/>
    </source>
</evidence>
<dbReference type="PANTHER" id="PTHR32182:SF0">
    <property type="entry name" value="DNA REPLICATION AND REPAIR PROTEIN RECF"/>
    <property type="match status" value="1"/>
</dbReference>
<dbReference type="AlphaFoldDB" id="A0A7T2GIR3"/>
<dbReference type="InterPro" id="IPR027417">
    <property type="entry name" value="P-loop_NTPase"/>
</dbReference>
<reference evidence="12 13" key="1">
    <citation type="submission" date="2020-11" db="EMBL/GenBank/DDBJ databases">
        <title>Genome seq and assembly of Sphingosinicella sp.</title>
        <authorList>
            <person name="Chhetri G."/>
        </authorList>
    </citation>
    <scope>NUCLEOTIDE SEQUENCE [LARGE SCALE GENOMIC DNA]</scope>
    <source>
        <strain evidence="12 13">UDD2</strain>
    </source>
</reference>
<organism evidence="12 13">
    <name type="scientific">Allosphingosinicella flava</name>
    <dbReference type="NCBI Taxonomy" id="2771430"/>
    <lineage>
        <taxon>Bacteria</taxon>
        <taxon>Pseudomonadati</taxon>
        <taxon>Pseudomonadota</taxon>
        <taxon>Alphaproteobacteria</taxon>
        <taxon>Sphingomonadales</taxon>
        <taxon>Sphingomonadaceae</taxon>
        <taxon>Allosphingosinicella</taxon>
    </lineage>
</organism>
<dbReference type="Pfam" id="PF02463">
    <property type="entry name" value="SMC_N"/>
    <property type="match status" value="1"/>
</dbReference>
<sequence>MHLSRLSLTDFRSYADAVLSPGPGLVVLTGENGAGKTNILEAVSLLTPGRGLRGASLSEMARQKGAGGFSVAARLSSPLPFKGGDQGVGASLAEASPTMSTSPTPSPSPDGKGGVEIGTGTLATAPERRQVRINGATASAAALGEWLSVLWLTPAMDRLFTEGASGRRRFFDRLVLALEPSHATHAARYEAAMRARNKLLAEPETADPAWLGALEAGMAEHGARIAEARERALAWLGERLAAQAEGPFARAGLALGGWRPADDAEGALRAELKAGRGRDAAAGRTLAGPHRTDLLVTHLAKGQAAEACSTGEQKALLLAIVLAHADLVADHADRRPILLLDEVTAHLDPSRRAALFDRLESAGGQVWMTGTERALFDSVGAGATWLTVENGAIRES</sequence>
<dbReference type="InterPro" id="IPR018078">
    <property type="entry name" value="DNA-binding_RecF_CS"/>
</dbReference>
<proteinExistence type="inferred from homology"/>
<comment type="similarity">
    <text evidence="2 9">Belongs to the RecF family.</text>
</comment>
<dbReference type="InterPro" id="IPR001238">
    <property type="entry name" value="DNA-binding_RecF"/>
</dbReference>
<dbReference type="PANTHER" id="PTHR32182">
    <property type="entry name" value="DNA REPLICATION AND REPAIR PROTEIN RECF"/>
    <property type="match status" value="1"/>
</dbReference>
<name>A0A7T2GIR3_9SPHN</name>
<comment type="function">
    <text evidence="9">The RecF protein is involved in DNA metabolism; it is required for DNA replication and normal SOS inducibility. RecF binds preferentially to single-stranded, linear DNA. It also seems to bind ATP.</text>
</comment>
<evidence type="ECO:0000313" key="12">
    <source>
        <dbReference type="EMBL" id="QPQ54612.1"/>
    </source>
</evidence>
<dbReference type="InterPro" id="IPR042174">
    <property type="entry name" value="RecF_2"/>
</dbReference>
<dbReference type="GO" id="GO:0003697">
    <property type="term" value="F:single-stranded DNA binding"/>
    <property type="evidence" value="ECO:0007669"/>
    <property type="project" value="UniProtKB-UniRule"/>
</dbReference>
<dbReference type="PROSITE" id="PS00618">
    <property type="entry name" value="RECF_2"/>
    <property type="match status" value="1"/>
</dbReference>
<evidence type="ECO:0000256" key="3">
    <source>
        <dbReference type="ARBA" id="ARBA00020170"/>
    </source>
</evidence>
<evidence type="ECO:0000256" key="2">
    <source>
        <dbReference type="ARBA" id="ARBA00008016"/>
    </source>
</evidence>
<evidence type="ECO:0000256" key="4">
    <source>
        <dbReference type="ARBA" id="ARBA00022490"/>
    </source>
</evidence>
<protein>
    <recommendedName>
        <fullName evidence="3 9">DNA replication and repair protein RecF</fullName>
    </recommendedName>
</protein>
<dbReference type="KEGG" id="sflv:IC614_09780"/>
<keyword evidence="9" id="KW-0234">DNA repair</keyword>
<dbReference type="EMBL" id="CP065592">
    <property type="protein sequence ID" value="QPQ54612.1"/>
    <property type="molecule type" value="Genomic_DNA"/>
</dbReference>
<keyword evidence="8 9" id="KW-0238">DNA-binding</keyword>
<keyword evidence="4 9" id="KW-0963">Cytoplasm</keyword>
<evidence type="ECO:0000256" key="6">
    <source>
        <dbReference type="ARBA" id="ARBA00022741"/>
    </source>
</evidence>
<dbReference type="PROSITE" id="PS00617">
    <property type="entry name" value="RECF_1"/>
    <property type="match status" value="1"/>
</dbReference>
<dbReference type="Gene3D" id="1.20.1050.90">
    <property type="entry name" value="RecF/RecN/SMC, N-terminal domain"/>
    <property type="match status" value="1"/>
</dbReference>
<feature type="region of interest" description="Disordered" evidence="10">
    <location>
        <begin position="86"/>
        <end position="112"/>
    </location>
</feature>
<dbReference type="HAMAP" id="MF_00365">
    <property type="entry name" value="RecF"/>
    <property type="match status" value="1"/>
</dbReference>
<dbReference type="GO" id="GO:0009432">
    <property type="term" value="P:SOS response"/>
    <property type="evidence" value="ECO:0007669"/>
    <property type="project" value="UniProtKB-UniRule"/>
</dbReference>
<evidence type="ECO:0000256" key="5">
    <source>
        <dbReference type="ARBA" id="ARBA00022705"/>
    </source>
</evidence>
<dbReference type="GO" id="GO:0005524">
    <property type="term" value="F:ATP binding"/>
    <property type="evidence" value="ECO:0007669"/>
    <property type="project" value="UniProtKB-UniRule"/>
</dbReference>
<keyword evidence="7 9" id="KW-0067">ATP-binding</keyword>
<keyword evidence="9" id="KW-0742">SOS response</keyword>
<keyword evidence="13" id="KW-1185">Reference proteome</keyword>
<dbReference type="Proteomes" id="UP000594873">
    <property type="component" value="Chromosome"/>
</dbReference>
<keyword evidence="9" id="KW-0227">DNA damage</keyword>
<evidence type="ECO:0000259" key="11">
    <source>
        <dbReference type="Pfam" id="PF02463"/>
    </source>
</evidence>
<keyword evidence="5 9" id="KW-0235">DNA replication</keyword>
<dbReference type="Gene3D" id="3.40.50.300">
    <property type="entry name" value="P-loop containing nucleotide triphosphate hydrolases"/>
    <property type="match status" value="1"/>
</dbReference>
<dbReference type="GO" id="GO:0005737">
    <property type="term" value="C:cytoplasm"/>
    <property type="evidence" value="ECO:0007669"/>
    <property type="project" value="UniProtKB-SubCell"/>
</dbReference>
<dbReference type="RefSeq" id="WP_200971158.1">
    <property type="nucleotide sequence ID" value="NZ_CP065592.1"/>
</dbReference>